<feature type="transmembrane region" description="Helical" evidence="2">
    <location>
        <begin position="28"/>
        <end position="48"/>
    </location>
</feature>
<keyword evidence="2" id="KW-1133">Transmembrane helix</keyword>
<gene>
    <name evidence="3" type="ORF">D6851_16710</name>
</gene>
<evidence type="ECO:0000313" key="3">
    <source>
        <dbReference type="EMBL" id="RKF17347.1"/>
    </source>
</evidence>
<dbReference type="AlphaFoldDB" id="A0A420E9J8"/>
<evidence type="ECO:0000256" key="2">
    <source>
        <dbReference type="SAM" id="Phobius"/>
    </source>
</evidence>
<protein>
    <recommendedName>
        <fullName evidence="5">DUF2946 domain-containing protein</fullName>
    </recommendedName>
</protein>
<keyword evidence="4" id="KW-1185">Reference proteome</keyword>
<dbReference type="EMBL" id="RAPF01000016">
    <property type="protein sequence ID" value="RKF17347.1"/>
    <property type="molecule type" value="Genomic_DNA"/>
</dbReference>
<keyword evidence="2" id="KW-0812">Transmembrane</keyword>
<comment type="caution">
    <text evidence="3">The sequence shown here is derived from an EMBL/GenBank/DDBJ whole genome shotgun (WGS) entry which is preliminary data.</text>
</comment>
<organism evidence="3 4">
    <name type="scientific">Altericroceibacterium spongiae</name>
    <dbReference type="NCBI Taxonomy" id="2320269"/>
    <lineage>
        <taxon>Bacteria</taxon>
        <taxon>Pseudomonadati</taxon>
        <taxon>Pseudomonadota</taxon>
        <taxon>Alphaproteobacteria</taxon>
        <taxon>Sphingomonadales</taxon>
        <taxon>Erythrobacteraceae</taxon>
        <taxon>Altericroceibacterium</taxon>
    </lineage>
</organism>
<evidence type="ECO:0000256" key="1">
    <source>
        <dbReference type="SAM" id="MobiDB-lite"/>
    </source>
</evidence>
<proteinExistence type="predicted"/>
<keyword evidence="2" id="KW-0472">Membrane</keyword>
<name>A0A420E9J8_9SPHN</name>
<reference evidence="3 4" key="1">
    <citation type="submission" date="2018-09" db="EMBL/GenBank/DDBJ databases">
        <title>Altererythrobacter spongiae sp. nov., isolated from a marine sponge.</title>
        <authorList>
            <person name="Zhuang L."/>
            <person name="Luo L."/>
        </authorList>
    </citation>
    <scope>NUCLEOTIDE SEQUENCE [LARGE SCALE GENOMIC DNA]</scope>
    <source>
        <strain evidence="3 4">HN-Y73</strain>
    </source>
</reference>
<sequence length="136" mass="14218">MRHAIFARGTIVSSFPIHERLDAQVMKGWLSIIVGIFLAFGVTAGAMAHATEAGFRTSTVASVDGCESASKKSDDGQSDPSKTSIKFHGCHGHHVGIPVGAAPEPEAVFTDKAVPARIVPGLSPSTHSDTFRPPNA</sequence>
<dbReference type="Proteomes" id="UP000284395">
    <property type="component" value="Unassembled WGS sequence"/>
</dbReference>
<feature type="region of interest" description="Disordered" evidence="1">
    <location>
        <begin position="66"/>
        <end position="89"/>
    </location>
</feature>
<evidence type="ECO:0000313" key="4">
    <source>
        <dbReference type="Proteomes" id="UP000284395"/>
    </source>
</evidence>
<accession>A0A420E9J8</accession>
<evidence type="ECO:0008006" key="5">
    <source>
        <dbReference type="Google" id="ProtNLM"/>
    </source>
</evidence>